<evidence type="ECO:0000313" key="2">
    <source>
        <dbReference type="Proteomes" id="UP000219452"/>
    </source>
</evidence>
<sequence length="120" mass="13363">MQIIKGDCLLTIFDLLDSTKTLLFIAELRAMLIIQTLSVMAKQKNDNPEHTEGPVATAIEEQTAKLPSDLFLWAALGSMGVSLYLQSTNKRERSLFVGQWAAPFLLLGLYNKLVKLEGHD</sequence>
<name>A0A286F6J8_9BACT</name>
<keyword evidence="2" id="KW-1185">Reference proteome</keyword>
<gene>
    <name evidence="1" type="ORF">SAMN06269250_0654</name>
</gene>
<proteinExistence type="predicted"/>
<dbReference type="EMBL" id="OCNH01000001">
    <property type="protein sequence ID" value="SOD78812.1"/>
    <property type="molecule type" value="Genomic_DNA"/>
</dbReference>
<protein>
    <submittedName>
        <fullName evidence="1">Uncharacterized protein</fullName>
    </submittedName>
</protein>
<reference evidence="2" key="1">
    <citation type="submission" date="2017-09" db="EMBL/GenBank/DDBJ databases">
        <authorList>
            <person name="Varghese N."/>
            <person name="Submissions S."/>
        </authorList>
    </citation>
    <scope>NUCLEOTIDE SEQUENCE [LARGE SCALE GENOMIC DNA]</scope>
    <source>
        <strain evidence="2">DSM 29961</strain>
    </source>
</reference>
<evidence type="ECO:0000313" key="1">
    <source>
        <dbReference type="EMBL" id="SOD78812.1"/>
    </source>
</evidence>
<dbReference type="Proteomes" id="UP000219452">
    <property type="component" value="Unassembled WGS sequence"/>
</dbReference>
<accession>A0A286F6J8</accession>
<dbReference type="AlphaFoldDB" id="A0A286F6J8"/>
<organism evidence="1 2">
    <name type="scientific">Spirosoma fluviale</name>
    <dbReference type="NCBI Taxonomy" id="1597977"/>
    <lineage>
        <taxon>Bacteria</taxon>
        <taxon>Pseudomonadati</taxon>
        <taxon>Bacteroidota</taxon>
        <taxon>Cytophagia</taxon>
        <taxon>Cytophagales</taxon>
        <taxon>Cytophagaceae</taxon>
        <taxon>Spirosoma</taxon>
    </lineage>
</organism>